<keyword evidence="1" id="KW-1133">Transmembrane helix</keyword>
<dbReference type="InterPro" id="IPR058486">
    <property type="entry name" value="DUF8173"/>
</dbReference>
<protein>
    <recommendedName>
        <fullName evidence="3">DUF8173 domain-containing protein</fullName>
    </recommendedName>
</protein>
<feature type="chain" id="PRO_5015722395" description="DUF8173 domain-containing protein" evidence="2">
    <location>
        <begin position="36"/>
        <end position="405"/>
    </location>
</feature>
<evidence type="ECO:0000256" key="2">
    <source>
        <dbReference type="SAM" id="SignalP"/>
    </source>
</evidence>
<organism evidence="4 5">
    <name type="scientific">Enhygromyxa salina</name>
    <dbReference type="NCBI Taxonomy" id="215803"/>
    <lineage>
        <taxon>Bacteria</taxon>
        <taxon>Pseudomonadati</taxon>
        <taxon>Myxococcota</taxon>
        <taxon>Polyangia</taxon>
        <taxon>Nannocystales</taxon>
        <taxon>Nannocystaceae</taxon>
        <taxon>Enhygromyxa</taxon>
    </lineage>
</organism>
<gene>
    <name evidence="4" type="ORF">ENSA5_57350</name>
</gene>
<dbReference type="Pfam" id="PF26514">
    <property type="entry name" value="DUF8173"/>
    <property type="match status" value="1"/>
</dbReference>
<dbReference type="AlphaFoldDB" id="A0A2S9XEB8"/>
<keyword evidence="2" id="KW-0732">Signal</keyword>
<feature type="signal peptide" evidence="2">
    <location>
        <begin position="1"/>
        <end position="35"/>
    </location>
</feature>
<feature type="domain" description="DUF8173" evidence="3">
    <location>
        <begin position="233"/>
        <end position="379"/>
    </location>
</feature>
<feature type="transmembrane region" description="Helical" evidence="1">
    <location>
        <begin position="297"/>
        <end position="320"/>
    </location>
</feature>
<keyword evidence="1" id="KW-0472">Membrane</keyword>
<dbReference type="Proteomes" id="UP000237968">
    <property type="component" value="Unassembled WGS sequence"/>
</dbReference>
<evidence type="ECO:0000259" key="3">
    <source>
        <dbReference type="Pfam" id="PF26514"/>
    </source>
</evidence>
<feature type="transmembrane region" description="Helical" evidence="1">
    <location>
        <begin position="363"/>
        <end position="381"/>
    </location>
</feature>
<sequence>MLRSSRSVGSRSLWLGAWLALAVLTAFVYPAAAHAADLRKADRVEIAADEVIDDTLIAFGDAVVIRGHVRGDALAFARTVTVKGTVDGNLITAADRIDLDGAVHGSVMIAGQNVTVGGLLGSQLYAAGRSLNLGNELEVAGDAILTGSAVDVAGAIGRDVYAMGERIEIDATMARDLVISGANLRVGGTTTVGRDLSAQVDGAEDLVLEGGASISGETYIELDALNANKRYDDLGFYLWKIAMIAAGLVFGLVAYMVVPDLFQAPRERKQWLRMIGIGLLGLFAIPVVSIITAATLVGIPLAAVTMGGYLLALYLGKIVVAAELGRRLLRFRAQRKRSELVWSLLLGLVLVMVLVELPYIGGVLGFIVAVLGLGTVSNYLFELRDRRAQRRSADETRVRTKLPEP</sequence>
<feature type="transmembrane region" description="Helical" evidence="1">
    <location>
        <begin position="236"/>
        <end position="258"/>
    </location>
</feature>
<name>A0A2S9XEB8_9BACT</name>
<feature type="transmembrane region" description="Helical" evidence="1">
    <location>
        <begin position="270"/>
        <end position="291"/>
    </location>
</feature>
<evidence type="ECO:0000313" key="4">
    <source>
        <dbReference type="EMBL" id="PRP91212.1"/>
    </source>
</evidence>
<reference evidence="4 5" key="1">
    <citation type="submission" date="2018-03" db="EMBL/GenBank/DDBJ databases">
        <title>Draft Genome Sequences of the Obligatory Marine Myxobacteria Enhygromyxa salina SWB005.</title>
        <authorList>
            <person name="Poehlein A."/>
            <person name="Moghaddam J.A."/>
            <person name="Harms H."/>
            <person name="Alanjari M."/>
            <person name="Koenig G.M."/>
            <person name="Daniel R."/>
            <person name="Schaeberle T.F."/>
        </authorList>
    </citation>
    <scope>NUCLEOTIDE SEQUENCE [LARGE SCALE GENOMIC DNA]</scope>
    <source>
        <strain evidence="4 5">SWB005</strain>
    </source>
</reference>
<keyword evidence="1" id="KW-0812">Transmembrane</keyword>
<accession>A0A2S9XEB8</accession>
<evidence type="ECO:0000313" key="5">
    <source>
        <dbReference type="Proteomes" id="UP000237968"/>
    </source>
</evidence>
<proteinExistence type="predicted"/>
<keyword evidence="5" id="KW-1185">Reference proteome</keyword>
<comment type="caution">
    <text evidence="4">The sequence shown here is derived from an EMBL/GenBank/DDBJ whole genome shotgun (WGS) entry which is preliminary data.</text>
</comment>
<feature type="transmembrane region" description="Helical" evidence="1">
    <location>
        <begin position="340"/>
        <end position="357"/>
    </location>
</feature>
<evidence type="ECO:0000256" key="1">
    <source>
        <dbReference type="SAM" id="Phobius"/>
    </source>
</evidence>
<dbReference type="EMBL" id="PVNK01000251">
    <property type="protein sequence ID" value="PRP91212.1"/>
    <property type="molecule type" value="Genomic_DNA"/>
</dbReference>